<feature type="signal peptide" evidence="5">
    <location>
        <begin position="1"/>
        <end position="27"/>
    </location>
</feature>
<evidence type="ECO:0000256" key="5">
    <source>
        <dbReference type="SAM" id="SignalP"/>
    </source>
</evidence>
<dbReference type="RefSeq" id="WP_141609306.1">
    <property type="nucleotide sequence ID" value="NZ_VIGC02000007.1"/>
</dbReference>
<keyword evidence="7" id="KW-1185">Reference proteome</keyword>
<dbReference type="PANTHER" id="PTHR43649">
    <property type="entry name" value="ARABINOSE-BINDING PROTEIN-RELATED"/>
    <property type="match status" value="1"/>
</dbReference>
<dbReference type="OrthoDB" id="147970at2"/>
<comment type="caution">
    <text evidence="6">The sequence shown here is derived from an EMBL/GenBank/DDBJ whole genome shotgun (WGS) entry which is preliminary data.</text>
</comment>
<dbReference type="EMBL" id="VIGC01000007">
    <property type="protein sequence ID" value="TQE96564.1"/>
    <property type="molecule type" value="Genomic_DNA"/>
</dbReference>
<dbReference type="GO" id="GO:0030313">
    <property type="term" value="C:cell envelope"/>
    <property type="evidence" value="ECO:0007669"/>
    <property type="project" value="UniProtKB-SubCell"/>
</dbReference>
<dbReference type="AlphaFoldDB" id="A0A540VIH4"/>
<evidence type="ECO:0000256" key="4">
    <source>
        <dbReference type="ARBA" id="ARBA00022729"/>
    </source>
</evidence>
<comment type="similarity">
    <text evidence="2">Belongs to the bacterial solute-binding protein 1 family.</text>
</comment>
<dbReference type="Proteomes" id="UP000317371">
    <property type="component" value="Unassembled WGS sequence"/>
</dbReference>
<sequence>MIHQARFTVWLVLAALVLLLLGSCAPATPTQPAASYGGEGAAPAQASGQLTLRFYTSSGDHATKANELMINKFRETHPDFTVEVEYGASDYADKVFTMAAAGNLPDILYTADIYTAPFVDAGVLLDMQPFADADSEVNIDDVYESILGLGRVEGNPGLYMIPVSLDNVQVYYNKTIWEEAGAPLPTPDWSWDDLIADCKIIQEAKPDIYCIGIGGSNGGGGFNWWAYVVPWIRGYGGDVLSADGTRSTLSTPEAMAGLQAYANLWVVHNVAIPLGNDLGGNCFINQKCATWLSIPIFAGIFRDSIEPGAFEWDVQVIPSHPKGRFTGMGTFGYAVSANTQHPQEAWDFVKTLITREGQEELGRTYRAMPLLKSMADSSLFDELEPPPANYRAFIDGQAYGILPRTYPVECGSLYTGQVNAAMMAALETIIRGEGTAETVFPGVDAEIQACLDRALAK</sequence>
<reference evidence="6 7" key="1">
    <citation type="submission" date="2019-06" db="EMBL/GenBank/DDBJ databases">
        <title>Genome sequence of Litorilinea aerophila BAA-2444.</title>
        <authorList>
            <person name="Maclea K.S."/>
            <person name="Maurais E.G."/>
            <person name="Iannazzi L.C."/>
        </authorList>
    </citation>
    <scope>NUCLEOTIDE SEQUENCE [LARGE SCALE GENOMIC DNA]</scope>
    <source>
        <strain evidence="6 7">ATCC BAA-2444</strain>
    </source>
</reference>
<dbReference type="InterPro" id="IPR006059">
    <property type="entry name" value="SBP"/>
</dbReference>
<keyword evidence="4 5" id="KW-0732">Signal</keyword>
<dbReference type="SUPFAM" id="SSF53850">
    <property type="entry name" value="Periplasmic binding protein-like II"/>
    <property type="match status" value="1"/>
</dbReference>
<feature type="chain" id="PRO_5021944844" evidence="5">
    <location>
        <begin position="28"/>
        <end position="457"/>
    </location>
</feature>
<dbReference type="Pfam" id="PF01547">
    <property type="entry name" value="SBP_bac_1"/>
    <property type="match status" value="1"/>
</dbReference>
<dbReference type="PANTHER" id="PTHR43649:SF31">
    <property type="entry name" value="SN-GLYCEROL-3-PHOSPHATE-BINDING PERIPLASMIC PROTEIN UGPB"/>
    <property type="match status" value="1"/>
</dbReference>
<dbReference type="InterPro" id="IPR050490">
    <property type="entry name" value="Bact_solute-bd_prot1"/>
</dbReference>
<dbReference type="PROSITE" id="PS51257">
    <property type="entry name" value="PROKAR_LIPOPROTEIN"/>
    <property type="match status" value="1"/>
</dbReference>
<accession>A0A540VIH4</accession>
<gene>
    <name evidence="6" type="ORF">FKZ61_06630</name>
</gene>
<evidence type="ECO:0000313" key="7">
    <source>
        <dbReference type="Proteomes" id="UP000317371"/>
    </source>
</evidence>
<evidence type="ECO:0000256" key="2">
    <source>
        <dbReference type="ARBA" id="ARBA00008520"/>
    </source>
</evidence>
<evidence type="ECO:0000256" key="1">
    <source>
        <dbReference type="ARBA" id="ARBA00004196"/>
    </source>
</evidence>
<dbReference type="Gene3D" id="3.40.190.10">
    <property type="entry name" value="Periplasmic binding protein-like II"/>
    <property type="match status" value="1"/>
</dbReference>
<dbReference type="CDD" id="cd13585">
    <property type="entry name" value="PBP2_TMBP_like"/>
    <property type="match status" value="1"/>
</dbReference>
<comment type="subcellular location">
    <subcellularLocation>
        <location evidence="1">Cell envelope</location>
    </subcellularLocation>
</comment>
<protein>
    <submittedName>
        <fullName evidence="6">Sugar ABC transporter substrate-binding protein</fullName>
    </submittedName>
</protein>
<proteinExistence type="inferred from homology"/>
<dbReference type="InParanoid" id="A0A540VIH4"/>
<keyword evidence="3" id="KW-0813">Transport</keyword>
<name>A0A540VIH4_9CHLR</name>
<evidence type="ECO:0000313" key="6">
    <source>
        <dbReference type="EMBL" id="TQE96564.1"/>
    </source>
</evidence>
<evidence type="ECO:0000256" key="3">
    <source>
        <dbReference type="ARBA" id="ARBA00022448"/>
    </source>
</evidence>
<organism evidence="6 7">
    <name type="scientific">Litorilinea aerophila</name>
    <dbReference type="NCBI Taxonomy" id="1204385"/>
    <lineage>
        <taxon>Bacteria</taxon>
        <taxon>Bacillati</taxon>
        <taxon>Chloroflexota</taxon>
        <taxon>Caldilineae</taxon>
        <taxon>Caldilineales</taxon>
        <taxon>Caldilineaceae</taxon>
        <taxon>Litorilinea</taxon>
    </lineage>
</organism>